<dbReference type="Proteomes" id="UP000030408">
    <property type="component" value="Unassembled WGS sequence"/>
</dbReference>
<gene>
    <name evidence="1" type="ORF">CD33_00150</name>
</gene>
<reference evidence="1 2" key="1">
    <citation type="submission" date="2014-02" db="EMBL/GenBank/DDBJ databases">
        <title>Draft genome sequence of Lysinibacillus sinduriensis JCM 15800.</title>
        <authorList>
            <person name="Zhang F."/>
            <person name="Wang G."/>
            <person name="Zhang L."/>
        </authorList>
    </citation>
    <scope>NUCLEOTIDE SEQUENCE [LARGE SCALE GENOMIC DNA]</scope>
    <source>
        <strain evidence="1 2">JCM 15800</strain>
    </source>
</reference>
<name>A0A0A3I7C1_9BACL</name>
<protein>
    <recommendedName>
        <fullName evidence="3">STAS/SEC14 domain-containing protein</fullName>
    </recommendedName>
</protein>
<evidence type="ECO:0000313" key="1">
    <source>
        <dbReference type="EMBL" id="KGR80624.1"/>
    </source>
</evidence>
<comment type="caution">
    <text evidence="1">The sequence shown here is derived from an EMBL/GenBank/DDBJ whole genome shotgun (WGS) entry which is preliminary data.</text>
</comment>
<proteinExistence type="predicted"/>
<evidence type="ECO:0008006" key="3">
    <source>
        <dbReference type="Google" id="ProtNLM"/>
    </source>
</evidence>
<dbReference type="OrthoDB" id="2738569at2"/>
<dbReference type="RefSeq" id="WP_036196973.1">
    <property type="nucleotide sequence ID" value="NZ_AVCY01000045.1"/>
</dbReference>
<dbReference type="EMBL" id="JPVO01000011">
    <property type="protein sequence ID" value="KGR80624.1"/>
    <property type="molecule type" value="Genomic_DNA"/>
</dbReference>
<evidence type="ECO:0000313" key="2">
    <source>
        <dbReference type="Proteomes" id="UP000030408"/>
    </source>
</evidence>
<organism evidence="1 2">
    <name type="scientific">Ureibacillus sinduriensis BLB-1 = JCM 15800</name>
    <dbReference type="NCBI Taxonomy" id="1384057"/>
    <lineage>
        <taxon>Bacteria</taxon>
        <taxon>Bacillati</taxon>
        <taxon>Bacillota</taxon>
        <taxon>Bacilli</taxon>
        <taxon>Bacillales</taxon>
        <taxon>Caryophanaceae</taxon>
        <taxon>Ureibacillus</taxon>
    </lineage>
</organism>
<keyword evidence="2" id="KW-1185">Reference proteome</keyword>
<dbReference type="AlphaFoldDB" id="A0A0A3I7C1"/>
<dbReference type="eggNOG" id="ENOG5032T67">
    <property type="taxonomic scope" value="Bacteria"/>
</dbReference>
<accession>A0A0A3I7C1</accession>
<sequence length="124" mass="14575">MNVKDISTSIFEDIIITNLTGFITLADVNTWFISFERTCYSFIKQGKKYKLLVNRKGYTPEHFSVQKLWKDNFFTNNILENTIAVAFLLEDGDILIHLEQSNTKDNVMFSSNYDQLINWLTKYK</sequence>